<sequence length="404" mass="44723">MATPTKHARLAPSAADRWMHCPGSVAENENVPRKDTVYTREGTLAHAMGELKLRKYFGLCADGEKRPMGPRKFKTELEKLKSDELYQPEMDGYTDEYVDYIKDLANSFSSKPAVFVEVNLNLSDFVPGSFGQADCILLHGSDLYINDFKYGKGVVVPAENNPQLMLYALGALMAYKDFWQIDSVHMAIIQPRAGGIKEAVITTQELSDWGVFTVRPAAQLAAEKTAEYHSGDWCRWCAAAATCREHATTVTQAVEDFKGCLPPQLTPQEFGDLLHKIDPLLKYAEAAKTYAESALLQGEEIPGWKLVEGRSKRVWDDQTAAFADLTSAGLDDALLWHREPYTLAQIEKQMGKKDFAAAAGTHIVKQPGKPALAEESDSRPAWSPKATAEEDFKDLIKKGDTNNA</sequence>
<feature type="region of interest" description="Disordered" evidence="2">
    <location>
        <begin position="366"/>
        <end position="404"/>
    </location>
</feature>
<feature type="compositionally biased region" description="Basic and acidic residues" evidence="2">
    <location>
        <begin position="387"/>
        <end position="404"/>
    </location>
</feature>
<organism evidence="3 4">
    <name type="scientific">Caproicibacterium argilliputei</name>
    <dbReference type="NCBI Taxonomy" id="3030016"/>
    <lineage>
        <taxon>Bacteria</taxon>
        <taxon>Bacillati</taxon>
        <taxon>Bacillota</taxon>
        <taxon>Clostridia</taxon>
        <taxon>Eubacteriales</taxon>
        <taxon>Oscillospiraceae</taxon>
        <taxon>Caproicibacterium</taxon>
    </lineage>
</organism>
<reference evidence="3" key="2">
    <citation type="submission" date="2024-06" db="EMBL/GenBank/DDBJ databases">
        <title>Caproicibacterium argilliputei sp. nov, a novel caproic acid producing anaerobic bacterium isolated from pit mud.</title>
        <authorList>
            <person name="Xia S."/>
        </authorList>
    </citation>
    <scope>NUCLEOTIDE SEQUENCE</scope>
    <source>
        <strain evidence="3">ZCY20-5</strain>
    </source>
</reference>
<dbReference type="RefSeq" id="WP_275846824.1">
    <property type="nucleotide sequence ID" value="NZ_CP135996.1"/>
</dbReference>
<keyword evidence="1" id="KW-0378">Hydrolase</keyword>
<accession>A0AA97H454</accession>
<dbReference type="AlphaFoldDB" id="A0AA97H454"/>
<dbReference type="Gene3D" id="3.90.320.10">
    <property type="match status" value="1"/>
</dbReference>
<evidence type="ECO:0000256" key="2">
    <source>
        <dbReference type="SAM" id="MobiDB-lite"/>
    </source>
</evidence>
<gene>
    <name evidence="3" type="ORF">PXC00_03910</name>
</gene>
<dbReference type="Pfam" id="PF10926">
    <property type="entry name" value="DUF2800"/>
    <property type="match status" value="1"/>
</dbReference>
<reference evidence="3" key="1">
    <citation type="submission" date="2023-09" db="EMBL/GenBank/DDBJ databases">
        <authorList>
            <person name="Zeng C."/>
        </authorList>
    </citation>
    <scope>NUCLEOTIDE SEQUENCE</scope>
    <source>
        <strain evidence="3">ZCY20-5</strain>
    </source>
</reference>
<protein>
    <submittedName>
        <fullName evidence="3">DUF2800 domain-containing protein</fullName>
    </submittedName>
</protein>
<evidence type="ECO:0000256" key="1">
    <source>
        <dbReference type="ARBA" id="ARBA00022801"/>
    </source>
</evidence>
<proteinExistence type="predicted"/>
<name>A0AA97H454_9FIRM</name>
<evidence type="ECO:0000313" key="4">
    <source>
        <dbReference type="Proteomes" id="UP001300604"/>
    </source>
</evidence>
<dbReference type="KEGG" id="carl:PXC00_03910"/>
<dbReference type="GO" id="GO:0016787">
    <property type="term" value="F:hydrolase activity"/>
    <property type="evidence" value="ECO:0007669"/>
    <property type="project" value="UniProtKB-KW"/>
</dbReference>
<dbReference type="Proteomes" id="UP001300604">
    <property type="component" value="Chromosome"/>
</dbReference>
<dbReference type="EMBL" id="CP135996">
    <property type="protein sequence ID" value="WOC33033.1"/>
    <property type="molecule type" value="Genomic_DNA"/>
</dbReference>
<evidence type="ECO:0000313" key="3">
    <source>
        <dbReference type="EMBL" id="WOC33033.1"/>
    </source>
</evidence>
<dbReference type="InterPro" id="IPR021229">
    <property type="entry name" value="DUF2800"/>
</dbReference>
<keyword evidence="4" id="KW-1185">Reference proteome</keyword>
<dbReference type="InterPro" id="IPR011604">
    <property type="entry name" value="PDDEXK-like_dom_sf"/>
</dbReference>